<sequence length="950" mass="109292">MLQRAASNAYSWWWASHIRTKQSKWLEQSLQDMEEKVQYMLKLIEEDGDSFAKRAEMYYKKRPELINFVEDSYRAFRALAERYDHLSTELQNANNTIASVFPEEVQYEIDDEDEYGSPKVPKSSSQVSAPNVPKAPSTDFKGLVRTATKKLQARKPPKTAKINNTVAKSGLSKSEALEEIDKLQKEILALQTVKEFVKSSYESRLAKYWGIDSRIMQMQQKVCSLQDEFGVGKVIEDNDARTLMAEAALKSCQETLAQLQEEQDRSSEEARAEHKRIENARERLKSLKHEFLHDRTDEEKPDDRYDTVKSGEKTQSSIPEVTGTKEERQEMAVVQEKIKEHFEAISQGPLTVSEMAEKIDELVNKVISLETAVSSQTALINKLRTEAHDLHSQIQSLEDDKASLIDDTFSNRLKEMEDKLHGIQNLNQNVENQNHHLKETFTEARCSLGHLSEKLQTVKPDEDLEIRGSLQEEKVSLVEIKPKEELEELKDTPSPCDGFGNSSTLTTDEGEDSKQPDICTLVKNQSREDKKADDGSDKCQNSKPQDKVDKQVSSQPADSPLNTKPQKEETEKEDGVNWQQMLLTGLEDREKVLLTEYTGILRSYKDAKKQLSEVEKRNRDNLFEMTVQLREMKSAIAKRDEEIQSLRWKLNLEQASVSEDKYSNGDHPPSTSDSIDDRSAKPEARIEDPSNNEDTQLTKEEEEHIMLILTDQPQCISVIEEKLRMNIDAILDENLEFWLRFSTAFHQIQKFKTEVQDLQDEIKQLKEKKKQEGSIETDLKSDLRPIYKHLREIQTELTLWLEQSELLKGELQRRSSSLCNIQEEITMALKEGMEEEEIKFTSHQAAKFQGEVLNMKQENNKVRVELQAGYDHVTALQQEIEKTLAKLDHEFGLSEAKNQNQPQLSHSTSRSRVPLRSFIFGNKPRKQKHSLFSSMHPNKKFQVLRSGIPM</sequence>
<evidence type="ECO:0000256" key="3">
    <source>
        <dbReference type="SAM" id="MobiDB-lite"/>
    </source>
</evidence>
<proteinExistence type="predicted"/>
<dbReference type="InterPro" id="IPR056888">
    <property type="entry name" value="NET2A-D/KIP1-like_dom"/>
</dbReference>
<dbReference type="InterPro" id="IPR056889">
    <property type="entry name" value="NET2A-D/KIP1-like_C"/>
</dbReference>
<feature type="compositionally biased region" description="Basic and acidic residues" evidence="3">
    <location>
        <begin position="525"/>
        <end position="537"/>
    </location>
</feature>
<reference evidence="5 6" key="1">
    <citation type="submission" date="2024-02" db="EMBL/GenBank/DDBJ databases">
        <authorList>
            <person name="Vignale AGUSTIN F."/>
            <person name="Sosa J E."/>
            <person name="Modenutti C."/>
        </authorList>
    </citation>
    <scope>NUCLEOTIDE SEQUENCE [LARGE SCALE GENOMIC DNA]</scope>
</reference>
<dbReference type="PROSITE" id="PS51774">
    <property type="entry name" value="NAB"/>
    <property type="match status" value="1"/>
</dbReference>
<feature type="compositionally biased region" description="Basic and acidic residues" evidence="3">
    <location>
        <begin position="262"/>
        <end position="278"/>
    </location>
</feature>
<keyword evidence="6" id="KW-1185">Reference proteome</keyword>
<feature type="compositionally biased region" description="Low complexity" evidence="3">
    <location>
        <begin position="117"/>
        <end position="128"/>
    </location>
</feature>
<gene>
    <name evidence="5" type="ORF">ILEXP_LOCUS57219</name>
</gene>
<evidence type="ECO:0000256" key="1">
    <source>
        <dbReference type="ARBA" id="ARBA00023054"/>
    </source>
</evidence>
<dbReference type="Pfam" id="PF07765">
    <property type="entry name" value="KIP1"/>
    <property type="match status" value="1"/>
</dbReference>
<dbReference type="InterPro" id="IPR011684">
    <property type="entry name" value="NAB"/>
</dbReference>
<feature type="domain" description="NAB" evidence="4">
    <location>
        <begin position="10"/>
        <end position="90"/>
    </location>
</feature>
<feature type="region of interest" description="Disordered" evidence="3">
    <location>
        <begin position="113"/>
        <end position="139"/>
    </location>
</feature>
<feature type="compositionally biased region" description="Polar residues" evidence="3">
    <location>
        <begin position="551"/>
        <end position="564"/>
    </location>
</feature>
<feature type="compositionally biased region" description="Basic and acidic residues" evidence="3">
    <location>
        <begin position="288"/>
        <end position="312"/>
    </location>
</feature>
<feature type="region of interest" description="Disordered" evidence="3">
    <location>
        <begin position="259"/>
        <end position="278"/>
    </location>
</feature>
<evidence type="ECO:0000259" key="4">
    <source>
        <dbReference type="PROSITE" id="PS51774"/>
    </source>
</evidence>
<feature type="compositionally biased region" description="Basic and acidic residues" evidence="3">
    <location>
        <begin position="565"/>
        <end position="575"/>
    </location>
</feature>
<organism evidence="5 6">
    <name type="scientific">Ilex paraguariensis</name>
    <name type="common">yerba mate</name>
    <dbReference type="NCBI Taxonomy" id="185542"/>
    <lineage>
        <taxon>Eukaryota</taxon>
        <taxon>Viridiplantae</taxon>
        <taxon>Streptophyta</taxon>
        <taxon>Embryophyta</taxon>
        <taxon>Tracheophyta</taxon>
        <taxon>Spermatophyta</taxon>
        <taxon>Magnoliopsida</taxon>
        <taxon>eudicotyledons</taxon>
        <taxon>Gunneridae</taxon>
        <taxon>Pentapetalae</taxon>
        <taxon>asterids</taxon>
        <taxon>campanulids</taxon>
        <taxon>Aquifoliales</taxon>
        <taxon>Aquifoliaceae</taxon>
        <taxon>Ilex</taxon>
    </lineage>
</organism>
<dbReference type="EMBL" id="CAUOFW020009669">
    <property type="protein sequence ID" value="CAK9186725.1"/>
    <property type="molecule type" value="Genomic_DNA"/>
</dbReference>
<feature type="region of interest" description="Disordered" evidence="3">
    <location>
        <begin position="481"/>
        <end position="576"/>
    </location>
</feature>
<dbReference type="PANTHER" id="PTHR31631:SF0">
    <property type="entry name" value="PROTEIN NETWORKED 2D"/>
    <property type="match status" value="1"/>
</dbReference>
<evidence type="ECO:0000256" key="2">
    <source>
        <dbReference type="SAM" id="Coils"/>
    </source>
</evidence>
<dbReference type="Pfam" id="PF24918">
    <property type="entry name" value="NET2A_C"/>
    <property type="match status" value="1"/>
</dbReference>
<dbReference type="Pfam" id="PF25014">
    <property type="entry name" value="NET2A"/>
    <property type="match status" value="1"/>
</dbReference>
<protein>
    <recommendedName>
        <fullName evidence="4">NAB domain-containing protein</fullName>
    </recommendedName>
</protein>
<evidence type="ECO:0000313" key="5">
    <source>
        <dbReference type="EMBL" id="CAK9186725.1"/>
    </source>
</evidence>
<name>A0ABC8V071_9AQUA</name>
<comment type="caution">
    <text evidence="5">The sequence shown here is derived from an EMBL/GenBank/DDBJ whole genome shotgun (WGS) entry which is preliminary data.</text>
</comment>
<feature type="coiled-coil region" evidence="2">
    <location>
        <begin position="352"/>
        <end position="443"/>
    </location>
</feature>
<evidence type="ECO:0000313" key="6">
    <source>
        <dbReference type="Proteomes" id="UP001642360"/>
    </source>
</evidence>
<feature type="compositionally biased region" description="Basic and acidic residues" evidence="3">
    <location>
        <begin position="675"/>
        <end position="688"/>
    </location>
</feature>
<feature type="coiled-coil region" evidence="2">
    <location>
        <begin position="748"/>
        <end position="775"/>
    </location>
</feature>
<accession>A0ABC8V071</accession>
<feature type="region of interest" description="Disordered" evidence="3">
    <location>
        <begin position="288"/>
        <end position="327"/>
    </location>
</feature>
<keyword evidence="1 2" id="KW-0175">Coiled coil</keyword>
<dbReference type="PANTHER" id="PTHR31631">
    <property type="entry name" value="PROTEIN NETWORKED 2D"/>
    <property type="match status" value="1"/>
</dbReference>
<feature type="region of interest" description="Disordered" evidence="3">
    <location>
        <begin position="658"/>
        <end position="698"/>
    </location>
</feature>
<dbReference type="Proteomes" id="UP001642360">
    <property type="component" value="Unassembled WGS sequence"/>
</dbReference>
<dbReference type="AlphaFoldDB" id="A0ABC8V071"/>